<sequence length="215" mass="24702">MVGEISNVVVHYFDLMGKGEVTRLILHYGGQDFKDDRVVYDAATWQETREKMNLPFGLMPLLEFELDGKRHKLSQSRAIETFLASRFDLLPKCELARAVALQYLLGIDDVMLNFKAFWLEQDLEKKAVLIKNAIKDQFHPFAARFNNFIKENGTGFLVGDKLSVADIALYQMLWILSNKFTVSLDAYPEAQKLFQTVENNEKLKSYIDSRPDAPL</sequence>
<reference evidence="2" key="1">
    <citation type="submission" date="2016-11" db="UniProtKB">
        <authorList>
            <consortium name="WormBaseParasite"/>
        </authorList>
    </citation>
    <scope>IDENTIFICATION</scope>
    <source>
        <strain evidence="2">KR3021</strain>
    </source>
</reference>
<proteinExistence type="predicted"/>
<organism evidence="1 2">
    <name type="scientific">Rhabditophanes sp. KR3021</name>
    <dbReference type="NCBI Taxonomy" id="114890"/>
    <lineage>
        <taxon>Eukaryota</taxon>
        <taxon>Metazoa</taxon>
        <taxon>Ecdysozoa</taxon>
        <taxon>Nematoda</taxon>
        <taxon>Chromadorea</taxon>
        <taxon>Rhabditida</taxon>
        <taxon>Tylenchina</taxon>
        <taxon>Panagrolaimomorpha</taxon>
        <taxon>Strongyloidoidea</taxon>
        <taxon>Alloionematidae</taxon>
        <taxon>Rhabditophanes</taxon>
    </lineage>
</organism>
<dbReference type="Proteomes" id="UP000095286">
    <property type="component" value="Unplaced"/>
</dbReference>
<evidence type="ECO:0000313" key="2">
    <source>
        <dbReference type="WBParaSite" id="RSKR_0000070300.1"/>
    </source>
</evidence>
<protein>
    <submittedName>
        <fullName evidence="2">Glutathione transferase</fullName>
    </submittedName>
</protein>
<accession>A0AC35THJ7</accession>
<dbReference type="WBParaSite" id="RSKR_0000070300.1">
    <property type="protein sequence ID" value="RSKR_0000070300.1"/>
    <property type="gene ID" value="RSKR_0000070300"/>
</dbReference>
<evidence type="ECO:0000313" key="1">
    <source>
        <dbReference type="Proteomes" id="UP000095286"/>
    </source>
</evidence>
<name>A0AC35THJ7_9BILA</name>